<dbReference type="InterPro" id="IPR009100">
    <property type="entry name" value="AcylCoA_DH/oxidase_NM_dom_sf"/>
</dbReference>
<sequence>MSLEVTRTVFLEEHEAFRRSVRGFLEREVLPHYAQWEEDGRTPREAWLQAGEIGLLGTSIPLDYGGVGGDFRFDAVVLEELGRLTLGAPAWDMHGYIVAPFLTHFGTEDQKQHWLPRMASGETIGAIGLTEPHTGSDLGGLRTTAKRVDGGYRINGSKIFITNGIISDLVLLAAKTDPERGPKGISLFLVDTSLPGFRRGRKLKKVGNHAQDTAELFFDDMIVPEDALLGGVENEGWRQLMHGLAQERMVVAVRSMAMAEAAFEQTLDYVRGRSAWGKPVVSFQNTRFKLAELETEIAVGRPFVDQCIALLAEDRLSERMAAKAKLWTTRLADRVIDDCVQLHGGYGYMREYPIARAWTDARVHRIWAGTDEVMKHIISRTY</sequence>
<keyword evidence="5 10" id="KW-0274">FAD</keyword>
<evidence type="ECO:0000259" key="13">
    <source>
        <dbReference type="Pfam" id="PF02771"/>
    </source>
</evidence>
<dbReference type="InterPro" id="IPR046373">
    <property type="entry name" value="Acyl-CoA_Oxase/DH_mid-dom_sf"/>
</dbReference>
<dbReference type="InterPro" id="IPR037069">
    <property type="entry name" value="AcylCoA_DH/ox_N_sf"/>
</dbReference>
<dbReference type="AlphaFoldDB" id="A0AAW5R1L4"/>
<evidence type="ECO:0000256" key="2">
    <source>
        <dbReference type="ARBA" id="ARBA00005102"/>
    </source>
</evidence>
<evidence type="ECO:0000313" key="15">
    <source>
        <dbReference type="Proteomes" id="UP001320898"/>
    </source>
</evidence>
<organism evidence="14 15">
    <name type="scientific">Microbaculum marinisediminis</name>
    <dbReference type="NCBI Taxonomy" id="2931392"/>
    <lineage>
        <taxon>Bacteria</taxon>
        <taxon>Pseudomonadati</taxon>
        <taxon>Pseudomonadota</taxon>
        <taxon>Alphaproteobacteria</taxon>
        <taxon>Hyphomicrobiales</taxon>
        <taxon>Tepidamorphaceae</taxon>
        <taxon>Microbaculum</taxon>
    </lineage>
</organism>
<dbReference type="Pfam" id="PF02771">
    <property type="entry name" value="Acyl-CoA_dh_N"/>
    <property type="match status" value="1"/>
</dbReference>
<dbReference type="Pfam" id="PF00441">
    <property type="entry name" value="Acyl-CoA_dh_1"/>
    <property type="match status" value="1"/>
</dbReference>
<accession>A0AAW5R1L4</accession>
<reference evidence="14 15" key="1">
    <citation type="submission" date="2022-04" db="EMBL/GenBank/DDBJ databases">
        <authorList>
            <person name="Ye Y.-Q."/>
            <person name="Du Z.-J."/>
        </authorList>
    </citation>
    <scope>NUCLEOTIDE SEQUENCE [LARGE SCALE GENOMIC DNA]</scope>
    <source>
        <strain evidence="14 15">A6E488</strain>
    </source>
</reference>
<evidence type="ECO:0000256" key="5">
    <source>
        <dbReference type="ARBA" id="ARBA00022827"/>
    </source>
</evidence>
<dbReference type="Gene3D" id="1.20.140.10">
    <property type="entry name" value="Butyryl-CoA Dehydrogenase, subunit A, domain 3"/>
    <property type="match status" value="1"/>
</dbReference>
<gene>
    <name evidence="14" type="ORF">MUB46_20135</name>
</gene>
<dbReference type="SUPFAM" id="SSF56645">
    <property type="entry name" value="Acyl-CoA dehydrogenase NM domain-like"/>
    <property type="match status" value="1"/>
</dbReference>
<dbReference type="FunFam" id="1.20.140.10:FF:000001">
    <property type="entry name" value="Acyl-CoA dehydrogenase"/>
    <property type="match status" value="1"/>
</dbReference>
<comment type="caution">
    <text evidence="14">The sequence shown here is derived from an EMBL/GenBank/DDBJ whole genome shotgun (WGS) entry which is preliminary data.</text>
</comment>
<evidence type="ECO:0000256" key="7">
    <source>
        <dbReference type="ARBA" id="ARBA00037085"/>
    </source>
</evidence>
<comment type="function">
    <text evidence="7">Catalyzes the dehydrogenation at the alpha-beta position of ACP-bound acyl chains. This results in the introduction of a double bond in the lipidic chain, which is further transferred to the epsilon-amino group of lysine residue in the mycobactin core by MbtK.</text>
</comment>
<evidence type="ECO:0000313" key="14">
    <source>
        <dbReference type="EMBL" id="MCT8974181.1"/>
    </source>
</evidence>
<dbReference type="InterPro" id="IPR036250">
    <property type="entry name" value="AcylCo_DH-like_C"/>
</dbReference>
<protein>
    <recommendedName>
        <fullName evidence="8">Acyl-[acyl-carrier-protein] dehydrogenase MbtN</fullName>
    </recommendedName>
    <alternativeName>
        <fullName evidence="9">Mycobactin synthase protein N</fullName>
    </alternativeName>
</protein>
<evidence type="ECO:0000256" key="1">
    <source>
        <dbReference type="ARBA" id="ARBA00001974"/>
    </source>
</evidence>
<keyword evidence="15" id="KW-1185">Reference proteome</keyword>
<dbReference type="GO" id="GO:0050660">
    <property type="term" value="F:flavin adenine dinucleotide binding"/>
    <property type="evidence" value="ECO:0007669"/>
    <property type="project" value="InterPro"/>
</dbReference>
<dbReference type="GO" id="GO:0005737">
    <property type="term" value="C:cytoplasm"/>
    <property type="evidence" value="ECO:0007669"/>
    <property type="project" value="TreeGrafter"/>
</dbReference>
<dbReference type="InterPro" id="IPR006091">
    <property type="entry name" value="Acyl-CoA_Oxase/DH_mid-dom"/>
</dbReference>
<evidence type="ECO:0000256" key="9">
    <source>
        <dbReference type="ARBA" id="ARBA00042660"/>
    </source>
</evidence>
<evidence type="ECO:0000256" key="10">
    <source>
        <dbReference type="RuleBase" id="RU362125"/>
    </source>
</evidence>
<dbReference type="SUPFAM" id="SSF47203">
    <property type="entry name" value="Acyl-CoA dehydrogenase C-terminal domain-like"/>
    <property type="match status" value="1"/>
</dbReference>
<dbReference type="GO" id="GO:0033539">
    <property type="term" value="P:fatty acid beta-oxidation using acyl-CoA dehydrogenase"/>
    <property type="evidence" value="ECO:0007669"/>
    <property type="project" value="TreeGrafter"/>
</dbReference>
<dbReference type="Gene3D" id="1.10.540.10">
    <property type="entry name" value="Acyl-CoA dehydrogenase/oxidase, N-terminal domain"/>
    <property type="match status" value="1"/>
</dbReference>
<evidence type="ECO:0000259" key="12">
    <source>
        <dbReference type="Pfam" id="PF02770"/>
    </source>
</evidence>
<dbReference type="FunFam" id="2.40.110.10:FF:000002">
    <property type="entry name" value="Acyl-CoA dehydrogenase fadE12"/>
    <property type="match status" value="1"/>
</dbReference>
<evidence type="ECO:0000256" key="3">
    <source>
        <dbReference type="ARBA" id="ARBA00009347"/>
    </source>
</evidence>
<dbReference type="InterPro" id="IPR006089">
    <property type="entry name" value="Acyl-CoA_DH_CS"/>
</dbReference>
<evidence type="ECO:0000259" key="11">
    <source>
        <dbReference type="Pfam" id="PF00441"/>
    </source>
</evidence>
<dbReference type="Proteomes" id="UP001320898">
    <property type="component" value="Unassembled WGS sequence"/>
</dbReference>
<dbReference type="PROSITE" id="PS00073">
    <property type="entry name" value="ACYL_COA_DH_2"/>
    <property type="match status" value="1"/>
</dbReference>
<dbReference type="Pfam" id="PF02770">
    <property type="entry name" value="Acyl-CoA_dh_M"/>
    <property type="match status" value="1"/>
</dbReference>
<dbReference type="EMBL" id="JALIDZ010000011">
    <property type="protein sequence ID" value="MCT8974181.1"/>
    <property type="molecule type" value="Genomic_DNA"/>
</dbReference>
<keyword evidence="6 10" id="KW-0560">Oxidoreductase</keyword>
<dbReference type="InterPro" id="IPR009075">
    <property type="entry name" value="AcylCo_DH/oxidase_C"/>
</dbReference>
<proteinExistence type="inferred from homology"/>
<dbReference type="Gene3D" id="2.40.110.10">
    <property type="entry name" value="Butyryl-CoA Dehydrogenase, subunit A, domain 2"/>
    <property type="match status" value="1"/>
</dbReference>
<comment type="pathway">
    <text evidence="2">Siderophore biosynthesis; mycobactin biosynthesis.</text>
</comment>
<dbReference type="PANTHER" id="PTHR48083:SF20">
    <property type="entry name" value="LONG-CHAIN SPECIFIC ACYL-COA DEHYDROGENASE, MITOCHONDRIAL"/>
    <property type="match status" value="1"/>
</dbReference>
<dbReference type="PANTHER" id="PTHR48083">
    <property type="entry name" value="MEDIUM-CHAIN SPECIFIC ACYL-COA DEHYDROGENASE, MITOCHONDRIAL-RELATED"/>
    <property type="match status" value="1"/>
</dbReference>
<comment type="cofactor">
    <cofactor evidence="1 10">
        <name>FAD</name>
        <dbReference type="ChEBI" id="CHEBI:57692"/>
    </cofactor>
</comment>
<evidence type="ECO:0000256" key="4">
    <source>
        <dbReference type="ARBA" id="ARBA00022630"/>
    </source>
</evidence>
<evidence type="ECO:0000256" key="8">
    <source>
        <dbReference type="ARBA" id="ARBA00040394"/>
    </source>
</evidence>
<dbReference type="InterPro" id="IPR050741">
    <property type="entry name" value="Acyl-CoA_dehydrogenase"/>
</dbReference>
<dbReference type="PIRSF" id="PIRSF016578">
    <property type="entry name" value="HsaA"/>
    <property type="match status" value="1"/>
</dbReference>
<name>A0AAW5R1L4_9HYPH</name>
<dbReference type="InterPro" id="IPR013786">
    <property type="entry name" value="AcylCoA_DH/ox_N"/>
</dbReference>
<comment type="similarity">
    <text evidence="3 10">Belongs to the acyl-CoA dehydrogenase family.</text>
</comment>
<feature type="domain" description="Acyl-CoA dehydrogenase/oxidase C-terminal" evidence="11">
    <location>
        <begin position="234"/>
        <end position="381"/>
    </location>
</feature>
<feature type="domain" description="Acyl-CoA dehydrogenase/oxidase N-terminal" evidence="13">
    <location>
        <begin position="12"/>
        <end position="122"/>
    </location>
</feature>
<evidence type="ECO:0000256" key="6">
    <source>
        <dbReference type="ARBA" id="ARBA00023002"/>
    </source>
</evidence>
<dbReference type="GO" id="GO:0003995">
    <property type="term" value="F:acyl-CoA dehydrogenase activity"/>
    <property type="evidence" value="ECO:0007669"/>
    <property type="project" value="InterPro"/>
</dbReference>
<keyword evidence="4 10" id="KW-0285">Flavoprotein</keyword>
<feature type="domain" description="Acyl-CoA oxidase/dehydrogenase middle" evidence="12">
    <location>
        <begin position="126"/>
        <end position="221"/>
    </location>
</feature>
<dbReference type="RefSeq" id="WP_261617768.1">
    <property type="nucleotide sequence ID" value="NZ_JALIDZ010000011.1"/>
</dbReference>